<dbReference type="InterPro" id="IPR011990">
    <property type="entry name" value="TPR-like_helical_dom_sf"/>
</dbReference>
<gene>
    <name evidence="2" type="ORF">I302_05951</name>
    <name evidence="3" type="ORF">I302_106784</name>
</gene>
<evidence type="ECO:0000256" key="1">
    <source>
        <dbReference type="SAM" id="MobiDB-lite"/>
    </source>
</evidence>
<evidence type="ECO:0000313" key="4">
    <source>
        <dbReference type="Proteomes" id="UP000092730"/>
    </source>
</evidence>
<dbReference type="VEuPathDB" id="FungiDB:I302_05951"/>
<name>A0A1B9G0E7_9TREE</name>
<reference evidence="2" key="1">
    <citation type="submission" date="2013-07" db="EMBL/GenBank/DDBJ databases">
        <title>The Genome Sequence of Cryptococcus bestiolae CBS10118.</title>
        <authorList>
            <consortium name="The Broad Institute Genome Sequencing Platform"/>
            <person name="Cuomo C."/>
            <person name="Litvintseva A."/>
            <person name="Chen Y."/>
            <person name="Heitman J."/>
            <person name="Sun S."/>
            <person name="Springer D."/>
            <person name="Dromer F."/>
            <person name="Young S.K."/>
            <person name="Zeng Q."/>
            <person name="Gargeya S."/>
            <person name="Fitzgerald M."/>
            <person name="Abouelleil A."/>
            <person name="Alvarado L."/>
            <person name="Berlin A.M."/>
            <person name="Chapman S.B."/>
            <person name="Dewar J."/>
            <person name="Goldberg J."/>
            <person name="Griggs A."/>
            <person name="Gujja S."/>
            <person name="Hansen M."/>
            <person name="Howarth C."/>
            <person name="Imamovic A."/>
            <person name="Larimer J."/>
            <person name="McCowan C."/>
            <person name="Murphy C."/>
            <person name="Pearson M."/>
            <person name="Priest M."/>
            <person name="Roberts A."/>
            <person name="Saif S."/>
            <person name="Shea T."/>
            <person name="Sykes S."/>
            <person name="Wortman J."/>
            <person name="Nusbaum C."/>
            <person name="Birren B."/>
        </authorList>
    </citation>
    <scope>NUCLEOTIDE SEQUENCE [LARGE SCALE GENOMIC DNA]</scope>
    <source>
        <strain evidence="2">CBS 10118</strain>
    </source>
</reference>
<proteinExistence type="predicted"/>
<dbReference type="EMBL" id="CP144545">
    <property type="protein sequence ID" value="WVW84749.1"/>
    <property type="molecule type" value="Genomic_DNA"/>
</dbReference>
<reference evidence="2" key="3">
    <citation type="submission" date="2014-01" db="EMBL/GenBank/DDBJ databases">
        <title>Evolution of pathogenesis and genome organization in the Tremellales.</title>
        <authorList>
            <person name="Cuomo C."/>
            <person name="Litvintseva A."/>
            <person name="Heitman J."/>
            <person name="Chen Y."/>
            <person name="Sun S."/>
            <person name="Springer D."/>
            <person name="Dromer F."/>
            <person name="Young S."/>
            <person name="Zeng Q."/>
            <person name="Chapman S."/>
            <person name="Gujja S."/>
            <person name="Saif S."/>
            <person name="Birren B."/>
        </authorList>
    </citation>
    <scope>NUCLEOTIDE SEQUENCE</scope>
    <source>
        <strain evidence="2">CBS 10118</strain>
    </source>
</reference>
<organism evidence="2">
    <name type="scientific">Kwoniella bestiolae CBS 10118</name>
    <dbReference type="NCBI Taxonomy" id="1296100"/>
    <lineage>
        <taxon>Eukaryota</taxon>
        <taxon>Fungi</taxon>
        <taxon>Dikarya</taxon>
        <taxon>Basidiomycota</taxon>
        <taxon>Agaricomycotina</taxon>
        <taxon>Tremellomycetes</taxon>
        <taxon>Tremellales</taxon>
        <taxon>Cryptococcaceae</taxon>
        <taxon>Kwoniella</taxon>
    </lineage>
</organism>
<sequence length="935" mass="106098">MSNKVRVVTCISTTLRTASPLPSYYPRLVPHRRSSAAHDPNLPGCSKWFSTTSSILTIPQRTFFTSNHDSSPQPQSMNVSRPNSLIEPENEEDNRFQPDFPTPHHKSTPHLPLPPRLPYSPNSYPFKRHMEILSLSLYSTPDESWTVYTSLHPSLRQYIPDATFKSLISHQIDHTAQQKGWSRIKTLLKLAKKCGMSLGEIDQKDLIRIIRLGLRRFRAEYDVSRYTEGEEEEIHKLVRVLWTTLESKIPLRSFPHELKRGWLGLHYRRLQSTRRNTGQKNKGEMTSQMIEIEEMVLDMVRKKSVTTSLGYYIGEILVMSSGSSSEGLKQSLRNITWCIEQGVDIKMTHLHKVMRKLSKAEDGDGLEELVPSILTSLNIDPISRTSRILYQALDSATRRARTRVQKALEILENGEMNVGGLVGRGISVARSSQDDVVVRLDAAIRLLGLALQHKEGDCTALISSLTIGLYNAKRTSPSYSTPQEIDKLIIRYTKLLHESQITSQLPSESIIPLFRLILACLPSSEGYILSRKIYQYARSANPPFRWSIKNLFLWQKLFRHSLTSPNHHLHFASRLYSDLMADGMAIRKPDMLLFIRSIGMKSSPSRAILLERHIKDYLWSENYGRSLAPLVLALTQGLSTGGIQDTDLALNLNERILQGNPIPSEVIEIIVSNLSRSVKSQDRIKVLHLLQQVNGEDVRAIKIYNTVLSNLIFASSKRNDRQEEGESRLNHEETLGYAIHLYKEMISKSIKPNNRVVSNMIRILIDSDHLESALAVFDASVRSSSSSSSSSSSGFRIKSNVVGRLMINLAMTDRVDEAYRVEASWREVNGESEGRVWDKGAVGARMLVDIKSGREVDVEDVMRRTGWRGKKGFLTFLQSLKPPPPPRLDAQVEQDDRKSVVDLGSIRSCVWDDRRRREQNRVDSCIASDYGVVYH</sequence>
<dbReference type="STRING" id="1296100.A0A1B9G0E7"/>
<dbReference type="KEGG" id="kbi:30210350"/>
<dbReference type="Gene3D" id="1.25.40.10">
    <property type="entry name" value="Tetratricopeptide repeat domain"/>
    <property type="match status" value="1"/>
</dbReference>
<dbReference type="OrthoDB" id="185373at2759"/>
<accession>A0A1B9G0E7</accession>
<protein>
    <submittedName>
        <fullName evidence="2">Uncharacterized protein</fullName>
    </submittedName>
</protein>
<reference evidence="3" key="4">
    <citation type="submission" date="2024-02" db="EMBL/GenBank/DDBJ databases">
        <title>Comparative genomics of Cryptococcus and Kwoniella reveals pathogenesis evolution and contrasting modes of karyotype evolution via chromosome fusion or intercentromeric recombination.</title>
        <authorList>
            <person name="Coelho M.A."/>
            <person name="David-Palma M."/>
            <person name="Shea T."/>
            <person name="Bowers K."/>
            <person name="McGinley-Smith S."/>
            <person name="Mohammad A.W."/>
            <person name="Gnirke A."/>
            <person name="Yurkov A.M."/>
            <person name="Nowrousian M."/>
            <person name="Sun S."/>
            <person name="Cuomo C.A."/>
            <person name="Heitman J."/>
        </authorList>
    </citation>
    <scope>NUCLEOTIDE SEQUENCE</scope>
    <source>
        <strain evidence="3">CBS 10118</strain>
    </source>
</reference>
<evidence type="ECO:0000313" key="2">
    <source>
        <dbReference type="EMBL" id="OCF24491.1"/>
    </source>
</evidence>
<reference evidence="3" key="2">
    <citation type="submission" date="2013-07" db="EMBL/GenBank/DDBJ databases">
        <authorList>
            <consortium name="The Broad Institute Genome Sequencing Platform"/>
            <person name="Cuomo C."/>
            <person name="Litvintseva A."/>
            <person name="Chen Y."/>
            <person name="Heitman J."/>
            <person name="Sun S."/>
            <person name="Springer D."/>
            <person name="Dromer F."/>
            <person name="Young S.K."/>
            <person name="Zeng Q."/>
            <person name="Gargeya S."/>
            <person name="Fitzgerald M."/>
            <person name="Abouelleil A."/>
            <person name="Alvarado L."/>
            <person name="Berlin A.M."/>
            <person name="Chapman S.B."/>
            <person name="Dewar J."/>
            <person name="Goldberg J."/>
            <person name="Griggs A."/>
            <person name="Gujja S."/>
            <person name="Hansen M."/>
            <person name="Howarth C."/>
            <person name="Imamovic A."/>
            <person name="Larimer J."/>
            <person name="McCowan C."/>
            <person name="Murphy C."/>
            <person name="Pearson M."/>
            <person name="Priest M."/>
            <person name="Roberts A."/>
            <person name="Saif S."/>
            <person name="Shea T."/>
            <person name="Sykes S."/>
            <person name="Wortman J."/>
            <person name="Nusbaum C."/>
            <person name="Birren B."/>
        </authorList>
    </citation>
    <scope>NUCLEOTIDE SEQUENCE</scope>
    <source>
        <strain evidence="3">CBS 10118</strain>
    </source>
</reference>
<dbReference type="Proteomes" id="UP000092730">
    <property type="component" value="Chromosome 5"/>
</dbReference>
<keyword evidence="4" id="KW-1185">Reference proteome</keyword>
<dbReference type="AlphaFoldDB" id="A0A1B9G0E7"/>
<feature type="region of interest" description="Disordered" evidence="1">
    <location>
        <begin position="64"/>
        <end position="116"/>
    </location>
</feature>
<evidence type="ECO:0000313" key="3">
    <source>
        <dbReference type="EMBL" id="WVW84749.1"/>
    </source>
</evidence>
<dbReference type="GeneID" id="30210350"/>
<feature type="compositionally biased region" description="Polar residues" evidence="1">
    <location>
        <begin position="64"/>
        <end position="83"/>
    </location>
</feature>
<dbReference type="EMBL" id="KI894022">
    <property type="protein sequence ID" value="OCF24491.1"/>
    <property type="molecule type" value="Genomic_DNA"/>
</dbReference>
<dbReference type="RefSeq" id="XP_019045561.1">
    <property type="nucleotide sequence ID" value="XM_019192564.1"/>
</dbReference>